<keyword evidence="1" id="KW-0813">Transport</keyword>
<protein>
    <recommendedName>
        <fullName evidence="7">PTS EIIB type-1 domain-containing protein</fullName>
    </recommendedName>
</protein>
<sequence length="77" mass="8348">MRDSFPFLLVAALGGWGNIGSLELVALTRLRVVLKDASRCNLERLQNAGVLAVMPVNGPVFHLIIGADAPRYMEILS</sequence>
<proteinExistence type="predicted"/>
<keyword evidence="5" id="KW-0418">Kinase</keyword>
<evidence type="ECO:0000256" key="4">
    <source>
        <dbReference type="ARBA" id="ARBA00022683"/>
    </source>
</evidence>
<evidence type="ECO:0000256" key="6">
    <source>
        <dbReference type="PROSITE-ProRule" id="PRU00421"/>
    </source>
</evidence>
<evidence type="ECO:0000256" key="3">
    <source>
        <dbReference type="ARBA" id="ARBA00022679"/>
    </source>
</evidence>
<comment type="caution">
    <text evidence="6">Lacks conserved residue(s) required for the propagation of feature annotation.</text>
</comment>
<dbReference type="SUPFAM" id="SSF55604">
    <property type="entry name" value="Glucose permease domain IIB"/>
    <property type="match status" value="1"/>
</dbReference>
<dbReference type="GO" id="GO:0008982">
    <property type="term" value="F:protein-N(PI)-phosphohistidine-sugar phosphotransferase activity"/>
    <property type="evidence" value="ECO:0007669"/>
    <property type="project" value="InterPro"/>
</dbReference>
<keyword evidence="9" id="KW-1185">Reference proteome</keyword>
<organism evidence="8 9">
    <name type="scientific">Iodobacter fluviatilis</name>
    <dbReference type="NCBI Taxonomy" id="537"/>
    <lineage>
        <taxon>Bacteria</taxon>
        <taxon>Pseudomonadati</taxon>
        <taxon>Pseudomonadota</taxon>
        <taxon>Betaproteobacteria</taxon>
        <taxon>Neisseriales</taxon>
        <taxon>Chitinibacteraceae</taxon>
        <taxon>Iodobacter</taxon>
    </lineage>
</organism>
<evidence type="ECO:0000313" key="8">
    <source>
        <dbReference type="EMBL" id="QBC43634.1"/>
    </source>
</evidence>
<dbReference type="Gene3D" id="3.30.1360.60">
    <property type="entry name" value="Glucose permease domain IIB"/>
    <property type="match status" value="1"/>
</dbReference>
<gene>
    <name evidence="8" type="ORF">C1H71_08820</name>
</gene>
<keyword evidence="2" id="KW-0762">Sugar transport</keyword>
<dbReference type="GO" id="GO:0016301">
    <property type="term" value="F:kinase activity"/>
    <property type="evidence" value="ECO:0007669"/>
    <property type="project" value="UniProtKB-KW"/>
</dbReference>
<evidence type="ECO:0000256" key="5">
    <source>
        <dbReference type="ARBA" id="ARBA00022777"/>
    </source>
</evidence>
<reference evidence="8 9" key="1">
    <citation type="submission" date="2018-01" db="EMBL/GenBank/DDBJ databases">
        <title>Genome sequence of Iodobacter sp. strain PCH194 isolated from Indian Trans-Himalaya.</title>
        <authorList>
            <person name="Kumar V."/>
            <person name="Thakur V."/>
            <person name="Kumar S."/>
            <person name="Singh D."/>
        </authorList>
    </citation>
    <scope>NUCLEOTIDE SEQUENCE [LARGE SCALE GENOMIC DNA]</scope>
    <source>
        <strain evidence="8 9">PCH194</strain>
    </source>
</reference>
<dbReference type="InterPro" id="IPR018113">
    <property type="entry name" value="PTrfase_EIIB_Cys"/>
</dbReference>
<feature type="domain" description="PTS EIIB type-1" evidence="7">
    <location>
        <begin position="3"/>
        <end position="77"/>
    </location>
</feature>
<dbReference type="InterPro" id="IPR036878">
    <property type="entry name" value="Glu_permease_IIB"/>
</dbReference>
<evidence type="ECO:0000256" key="2">
    <source>
        <dbReference type="ARBA" id="ARBA00022597"/>
    </source>
</evidence>
<dbReference type="Pfam" id="PF00367">
    <property type="entry name" value="PTS_EIIB"/>
    <property type="match status" value="1"/>
</dbReference>
<dbReference type="RefSeq" id="WP_130106213.1">
    <property type="nucleotide sequence ID" value="NZ_CP025781.1"/>
</dbReference>
<dbReference type="EMBL" id="CP025781">
    <property type="protein sequence ID" value="QBC43634.1"/>
    <property type="molecule type" value="Genomic_DNA"/>
</dbReference>
<dbReference type="Proteomes" id="UP000515917">
    <property type="component" value="Chromosome"/>
</dbReference>
<dbReference type="InterPro" id="IPR001996">
    <property type="entry name" value="PTS_IIB_1"/>
</dbReference>
<name>A0A7G3G8Z6_9NEIS</name>
<dbReference type="PROSITE" id="PS51098">
    <property type="entry name" value="PTS_EIIB_TYPE_1"/>
    <property type="match status" value="1"/>
</dbReference>
<evidence type="ECO:0000313" key="9">
    <source>
        <dbReference type="Proteomes" id="UP000515917"/>
    </source>
</evidence>
<evidence type="ECO:0000256" key="1">
    <source>
        <dbReference type="ARBA" id="ARBA00022448"/>
    </source>
</evidence>
<dbReference type="GO" id="GO:0009401">
    <property type="term" value="P:phosphoenolpyruvate-dependent sugar phosphotransferase system"/>
    <property type="evidence" value="ECO:0007669"/>
    <property type="project" value="UniProtKB-KW"/>
</dbReference>
<dbReference type="KEGG" id="ifl:C1H71_08820"/>
<evidence type="ECO:0000259" key="7">
    <source>
        <dbReference type="PROSITE" id="PS51098"/>
    </source>
</evidence>
<keyword evidence="3" id="KW-0808">Transferase</keyword>
<keyword evidence="4" id="KW-0598">Phosphotransferase system</keyword>
<accession>A0A7G3G8Z6</accession>
<dbReference type="AlphaFoldDB" id="A0A7G3G8Z6"/>